<reference evidence="1" key="1">
    <citation type="submission" date="2023-07" db="EMBL/GenBank/DDBJ databases">
        <title>Gilvimarinus algae sp. nov., isolated from the surface of Kelp.</title>
        <authorList>
            <person name="Sun Y.Y."/>
            <person name="Gong Y."/>
            <person name="Du Z.J."/>
        </authorList>
    </citation>
    <scope>NUCLEOTIDE SEQUENCE</scope>
    <source>
        <strain evidence="1">SDUM040014</strain>
    </source>
</reference>
<accession>A0ABT8TBH2</accession>
<name>A0ABT8TBH2_9GAMM</name>
<gene>
    <name evidence="1" type="ORF">QWI16_03660</name>
</gene>
<evidence type="ECO:0000313" key="2">
    <source>
        <dbReference type="Proteomes" id="UP001168380"/>
    </source>
</evidence>
<keyword evidence="2" id="KW-1185">Reference proteome</keyword>
<organism evidence="1 2">
    <name type="scientific">Gilvimarinus algae</name>
    <dbReference type="NCBI Taxonomy" id="3058037"/>
    <lineage>
        <taxon>Bacteria</taxon>
        <taxon>Pseudomonadati</taxon>
        <taxon>Pseudomonadota</taxon>
        <taxon>Gammaproteobacteria</taxon>
        <taxon>Cellvibrionales</taxon>
        <taxon>Cellvibrionaceae</taxon>
        <taxon>Gilvimarinus</taxon>
    </lineage>
</organism>
<dbReference type="Proteomes" id="UP001168380">
    <property type="component" value="Unassembled WGS sequence"/>
</dbReference>
<evidence type="ECO:0000313" key="1">
    <source>
        <dbReference type="EMBL" id="MDO3381255.1"/>
    </source>
</evidence>
<sequence length="187" mass="20764">MTTNLFRSLAALALGAMLAGCEIIECRICGAGERVVYTEVEPVTITVTGYGALDPALAANLAQQKLMALRASEVEAYRSLAERVKGVEISANSQVSDFLTDADRMSALVDAYVLRRSRISSQGYNAEGYYETTLSLTLNEHFLREPVQTMEAYVYKPARDKYHTDHREVVRTHSTTEVHYDTGVHTH</sequence>
<comment type="caution">
    <text evidence="1">The sequence shown here is derived from an EMBL/GenBank/DDBJ whole genome shotgun (WGS) entry which is preliminary data.</text>
</comment>
<dbReference type="RefSeq" id="WP_302711387.1">
    <property type="nucleotide sequence ID" value="NZ_JAULRT010000035.1"/>
</dbReference>
<dbReference type="EMBL" id="JAULRT010000035">
    <property type="protein sequence ID" value="MDO3381255.1"/>
    <property type="molecule type" value="Genomic_DNA"/>
</dbReference>
<protein>
    <submittedName>
        <fullName evidence="1">Uncharacterized protein</fullName>
    </submittedName>
</protein>
<proteinExistence type="predicted"/>
<dbReference type="PROSITE" id="PS51257">
    <property type="entry name" value="PROKAR_LIPOPROTEIN"/>
    <property type="match status" value="1"/>
</dbReference>